<evidence type="ECO:0000256" key="5">
    <source>
        <dbReference type="ARBA" id="ARBA00022777"/>
    </source>
</evidence>
<dbReference type="PROSITE" id="PS00108">
    <property type="entry name" value="PROTEIN_KINASE_ST"/>
    <property type="match status" value="1"/>
</dbReference>
<dbReference type="EC" id="2.7.12.1" evidence="7"/>
<accession>A0A642V266</accession>
<name>A0A642V266_DIURU</name>
<dbReference type="GO" id="GO:0005634">
    <property type="term" value="C:nucleus"/>
    <property type="evidence" value="ECO:0007669"/>
    <property type="project" value="UniProtKB-SubCell"/>
</dbReference>
<dbReference type="GO" id="GO:0005524">
    <property type="term" value="F:ATP binding"/>
    <property type="evidence" value="ECO:0007669"/>
    <property type="project" value="UniProtKB-UniRule"/>
</dbReference>
<keyword evidence="5 7" id="KW-0418">Kinase</keyword>
<dbReference type="GO" id="GO:0003688">
    <property type="term" value="F:DNA replication origin binding"/>
    <property type="evidence" value="ECO:0007669"/>
    <property type="project" value="InterPro"/>
</dbReference>
<dbReference type="SMART" id="SM00220">
    <property type="entry name" value="S_TKc"/>
    <property type="match status" value="1"/>
</dbReference>
<evidence type="ECO:0000313" key="13">
    <source>
        <dbReference type="Proteomes" id="UP000449547"/>
    </source>
</evidence>
<dbReference type="FunFam" id="3.30.200.20:FF:000315">
    <property type="entry name" value="Calcium-dependent protein kinase 3"/>
    <property type="match status" value="1"/>
</dbReference>
<dbReference type="PANTHER" id="PTHR24348:SF22">
    <property type="entry name" value="NON-SPECIFIC SERINE_THREONINE PROTEIN KINASE"/>
    <property type="match status" value="1"/>
</dbReference>
<dbReference type="EMBL" id="SWFT01000026">
    <property type="protein sequence ID" value="KAA8907252.1"/>
    <property type="molecule type" value="Genomic_DNA"/>
</dbReference>
<keyword evidence="2 7" id="KW-0723">Serine/threonine-protein kinase</keyword>
<keyword evidence="4 7" id="KW-0547">Nucleotide-binding</keyword>
<dbReference type="Gene3D" id="1.10.510.10">
    <property type="entry name" value="Transferase(Phosphotransferase) domain 1"/>
    <property type="match status" value="1"/>
</dbReference>
<dbReference type="GO" id="GO:0016020">
    <property type="term" value="C:membrane"/>
    <property type="evidence" value="ECO:0007669"/>
    <property type="project" value="TreeGrafter"/>
</dbReference>
<dbReference type="OMA" id="HEGPLKD"/>
<feature type="region of interest" description="Disordered" evidence="9">
    <location>
        <begin position="1"/>
        <end position="28"/>
    </location>
</feature>
<dbReference type="FunFam" id="1.10.510.10:FF:000651">
    <property type="entry name" value="Serine/threonine-protein kinase RAD53"/>
    <property type="match status" value="1"/>
</dbReference>
<dbReference type="PROSITE" id="PS50006">
    <property type="entry name" value="FHA_DOMAIN"/>
    <property type="match status" value="2"/>
</dbReference>
<dbReference type="GO" id="GO:0000407">
    <property type="term" value="C:phagophore assembly site"/>
    <property type="evidence" value="ECO:0007669"/>
    <property type="project" value="TreeGrafter"/>
</dbReference>
<dbReference type="GO" id="GO:0004712">
    <property type="term" value="F:protein serine/threonine/tyrosine kinase activity"/>
    <property type="evidence" value="ECO:0007669"/>
    <property type="project" value="UniProtKB-EC"/>
</dbReference>
<evidence type="ECO:0000313" key="12">
    <source>
        <dbReference type="EMBL" id="KAA8907252.1"/>
    </source>
</evidence>
<proteinExistence type="inferred from homology"/>
<feature type="domain" description="FHA" evidence="10">
    <location>
        <begin position="65"/>
        <end position="116"/>
    </location>
</feature>
<evidence type="ECO:0000256" key="6">
    <source>
        <dbReference type="ARBA" id="ARBA00022840"/>
    </source>
</evidence>
<dbReference type="PROSITE" id="PS00107">
    <property type="entry name" value="PROTEIN_KINASE_ATP"/>
    <property type="match status" value="1"/>
</dbReference>
<dbReference type="VEuPathDB" id="FungiDB:DIURU_000572"/>
<feature type="compositionally biased region" description="Low complexity" evidence="9">
    <location>
        <begin position="1"/>
        <end position="24"/>
    </location>
</feature>
<evidence type="ECO:0000256" key="9">
    <source>
        <dbReference type="SAM" id="MobiDB-lite"/>
    </source>
</evidence>
<dbReference type="GO" id="GO:0009202">
    <property type="term" value="P:deoxyribonucleoside triphosphate biosynthetic process"/>
    <property type="evidence" value="ECO:0007669"/>
    <property type="project" value="InterPro"/>
</dbReference>
<dbReference type="PIRSF" id="PIRSF000661">
    <property type="entry name" value="Ser/Thr_PK_RAD53"/>
    <property type="match status" value="1"/>
</dbReference>
<dbReference type="OrthoDB" id="10252171at2759"/>
<keyword evidence="3 7" id="KW-0808">Transferase</keyword>
<evidence type="ECO:0000259" key="10">
    <source>
        <dbReference type="PROSITE" id="PS50006"/>
    </source>
</evidence>
<dbReference type="Gene3D" id="2.60.200.20">
    <property type="match status" value="2"/>
</dbReference>
<dbReference type="InterPro" id="IPR017441">
    <property type="entry name" value="Protein_kinase_ATP_BS"/>
</dbReference>
<dbReference type="PANTHER" id="PTHR24348">
    <property type="entry name" value="SERINE/THREONINE-PROTEIN KINASE UNC-51-RELATED"/>
    <property type="match status" value="1"/>
</dbReference>
<dbReference type="GO" id="GO:0004674">
    <property type="term" value="F:protein serine/threonine kinase activity"/>
    <property type="evidence" value="ECO:0007669"/>
    <property type="project" value="UniProtKB-KW"/>
</dbReference>
<dbReference type="InterPro" id="IPR016256">
    <property type="entry name" value="Ser/Thr_kinase_Rad53"/>
</dbReference>
<keyword evidence="7" id="KW-0539">Nucleus</keyword>
<evidence type="ECO:0000256" key="2">
    <source>
        <dbReference type="ARBA" id="ARBA00022527"/>
    </source>
</evidence>
<feature type="region of interest" description="Disordered" evidence="9">
    <location>
        <begin position="531"/>
        <end position="566"/>
    </location>
</feature>
<dbReference type="Gene3D" id="3.30.200.20">
    <property type="entry name" value="Phosphorylase Kinase, domain 1"/>
    <property type="match status" value="1"/>
</dbReference>
<dbReference type="GeneID" id="54779225"/>
<feature type="domain" description="Protein kinase" evidence="11">
    <location>
        <begin position="174"/>
        <end position="439"/>
    </location>
</feature>
<dbReference type="InterPro" id="IPR045269">
    <property type="entry name" value="Atg1-like"/>
</dbReference>
<evidence type="ECO:0000256" key="1">
    <source>
        <dbReference type="ARBA" id="ARBA00005575"/>
    </source>
</evidence>
<dbReference type="SUPFAM" id="SSF56112">
    <property type="entry name" value="Protein kinase-like (PK-like)"/>
    <property type="match status" value="1"/>
</dbReference>
<comment type="function">
    <text evidence="7">Controls S-phase checkpoint as well as G1 and G2 DNA damage checkpoints. Phosphorylates proteins on serine, threonine, and tyrosine. Prevents entry into anaphase and mitotic exit after DNA damage via regulation of the Polo kinase CDC5.</text>
</comment>
<organism evidence="12 13">
    <name type="scientific">Diutina rugosa</name>
    <name type="common">Yeast</name>
    <name type="synonym">Candida rugosa</name>
    <dbReference type="NCBI Taxonomy" id="5481"/>
    <lineage>
        <taxon>Eukaryota</taxon>
        <taxon>Fungi</taxon>
        <taxon>Dikarya</taxon>
        <taxon>Ascomycota</taxon>
        <taxon>Saccharomycotina</taxon>
        <taxon>Pichiomycetes</taxon>
        <taxon>Debaryomycetaceae</taxon>
        <taxon>Diutina</taxon>
    </lineage>
</organism>
<dbReference type="Proteomes" id="UP000449547">
    <property type="component" value="Unassembled WGS sequence"/>
</dbReference>
<dbReference type="GO" id="GO:0000077">
    <property type="term" value="P:DNA damage checkpoint signaling"/>
    <property type="evidence" value="ECO:0007669"/>
    <property type="project" value="InterPro"/>
</dbReference>
<dbReference type="GO" id="GO:0005776">
    <property type="term" value="C:autophagosome"/>
    <property type="evidence" value="ECO:0007669"/>
    <property type="project" value="TreeGrafter"/>
</dbReference>
<feature type="domain" description="FHA" evidence="10">
    <location>
        <begin position="593"/>
        <end position="657"/>
    </location>
</feature>
<sequence length="762" mass="84904">MAPTQATQPTQTQATQPSTGTPATGDPRSRILQLVCTTGQYPPFDIRADAKPVVEEPGMSPRQVWWVGRSAEADLHLTTSTRLSSRHFKIYLDVNDKSVWIVDISTNGTKVNGKRLVKGQNYMLNQGDEILVGFNVDKDEISWIVVFSDEYNPQKRSPLPSVTAAASGIYRDYEIKQETIGQGAFATVKKCVQRSTGTAYAVKIINRRKALNTQGALQGVDRELEILRQLDHPHIVRLQDYYEDQDNYYIVMELVPGGDLMDFVAANGSIGEEATQVVAKQILEGIAYVHSKGISHRDLKPDNILIAQDDPIQVKITDFGLAKFSDGQTFMKTFCGTLAYVAPEVITGARAESQNPKYSSLVDMWSLGCLIYVLLTSHLPFNGKTQPQLFQKIKSGEFHEAPLKQFSVSDQGIDFLRRCLQVDPSMRITAKEALHHAWIEDAWNEETQSQKVSSLSQSQSQQQRRFDINLEASMVDDIMARALDGDRAATPRKASFKKPARVQPRTQPKPSGPQRAQVVPAPVPARPLAESSFALGPSQPMPKRPLEAIEETSERSSKRSRSQTPSDVFITLNPLAGSQHPTPIHIRQGVGAYQVGRNATCDTILLDERLSKIHCIFSRQRHPTTANSIYESPAMCLDDIWLLDVSTNSCYVNDMILGKGKKVKIYNGDKIFFFIDHNLNEQLGFEVIIRDATGLFCGGERVEGVNDDQKIIPQDAFDASLKSRPVQDQGTITPGYGGTFNEKLRKQRRQDLLNRASRISEN</sequence>
<evidence type="ECO:0000256" key="8">
    <source>
        <dbReference type="PROSITE-ProRule" id="PRU10141"/>
    </source>
</evidence>
<dbReference type="GO" id="GO:0000045">
    <property type="term" value="P:autophagosome assembly"/>
    <property type="evidence" value="ECO:0007669"/>
    <property type="project" value="TreeGrafter"/>
</dbReference>
<keyword evidence="7" id="KW-0829">Tyrosine-protein kinase</keyword>
<gene>
    <name evidence="12" type="ORF">DIURU_000572</name>
</gene>
<evidence type="ECO:0000259" key="11">
    <source>
        <dbReference type="PROSITE" id="PS50011"/>
    </source>
</evidence>
<comment type="caution">
    <text evidence="12">The sequence shown here is derived from an EMBL/GenBank/DDBJ whole genome shotgun (WGS) entry which is preliminary data.</text>
</comment>
<dbReference type="RefSeq" id="XP_034014561.1">
    <property type="nucleotide sequence ID" value="XM_034158733.1"/>
</dbReference>
<evidence type="ECO:0000256" key="3">
    <source>
        <dbReference type="ARBA" id="ARBA00022679"/>
    </source>
</evidence>
<dbReference type="InterPro" id="IPR000719">
    <property type="entry name" value="Prot_kinase_dom"/>
</dbReference>
<keyword evidence="6 7" id="KW-0067">ATP-binding</keyword>
<dbReference type="GO" id="GO:0005829">
    <property type="term" value="C:cytosol"/>
    <property type="evidence" value="ECO:0007669"/>
    <property type="project" value="TreeGrafter"/>
</dbReference>
<feature type="region of interest" description="Disordered" evidence="9">
    <location>
        <begin position="485"/>
        <end position="519"/>
    </location>
</feature>
<dbReference type="AlphaFoldDB" id="A0A642V266"/>
<comment type="catalytic activity">
    <reaction evidence="7">
        <text>L-threonyl-[protein] + ATP = O-phospho-L-threonyl-[protein] + ADP + H(+)</text>
        <dbReference type="Rhea" id="RHEA:46608"/>
        <dbReference type="Rhea" id="RHEA-COMP:11060"/>
        <dbReference type="Rhea" id="RHEA-COMP:11605"/>
        <dbReference type="ChEBI" id="CHEBI:15378"/>
        <dbReference type="ChEBI" id="CHEBI:30013"/>
        <dbReference type="ChEBI" id="CHEBI:30616"/>
        <dbReference type="ChEBI" id="CHEBI:61977"/>
        <dbReference type="ChEBI" id="CHEBI:456216"/>
        <dbReference type="EC" id="2.7.12.1"/>
    </reaction>
</comment>
<comment type="similarity">
    <text evidence="1 7">Belongs to the protein kinase superfamily. CAMK Ser/Thr protein kinase family. CHEK2 subfamily.</text>
</comment>
<dbReference type="GO" id="GO:0010506">
    <property type="term" value="P:regulation of autophagy"/>
    <property type="evidence" value="ECO:0007669"/>
    <property type="project" value="InterPro"/>
</dbReference>
<keyword evidence="13" id="KW-1185">Reference proteome</keyword>
<feature type="binding site" evidence="8">
    <location>
        <position position="203"/>
    </location>
    <ligand>
        <name>ATP</name>
        <dbReference type="ChEBI" id="CHEBI:30616"/>
    </ligand>
</feature>
<dbReference type="InterPro" id="IPR008984">
    <property type="entry name" value="SMAD_FHA_dom_sf"/>
</dbReference>
<dbReference type="InterPro" id="IPR008271">
    <property type="entry name" value="Ser/Thr_kinase_AS"/>
</dbReference>
<comment type="subcellular location">
    <subcellularLocation>
        <location evidence="7">Nucleus</location>
    </subcellularLocation>
</comment>
<feature type="compositionally biased region" description="Basic and acidic residues" evidence="9">
    <location>
        <begin position="544"/>
        <end position="557"/>
    </location>
</feature>
<dbReference type="PROSITE" id="PS50011">
    <property type="entry name" value="PROTEIN_KINASE_DOM"/>
    <property type="match status" value="1"/>
</dbReference>
<dbReference type="InterPro" id="IPR011009">
    <property type="entry name" value="Kinase-like_dom_sf"/>
</dbReference>
<dbReference type="InterPro" id="IPR000253">
    <property type="entry name" value="FHA_dom"/>
</dbReference>
<evidence type="ECO:0000256" key="4">
    <source>
        <dbReference type="ARBA" id="ARBA00022741"/>
    </source>
</evidence>
<dbReference type="GO" id="GO:0004713">
    <property type="term" value="F:protein tyrosine kinase activity"/>
    <property type="evidence" value="ECO:0007669"/>
    <property type="project" value="UniProtKB-KW"/>
</dbReference>
<dbReference type="GO" id="GO:0030447">
    <property type="term" value="P:filamentous growth"/>
    <property type="evidence" value="ECO:0007669"/>
    <property type="project" value="UniProtKB-ARBA"/>
</dbReference>
<keyword evidence="7" id="KW-0227">DNA damage</keyword>
<evidence type="ECO:0000256" key="7">
    <source>
        <dbReference type="PIRNR" id="PIRNR000661"/>
    </source>
</evidence>
<dbReference type="GO" id="GO:0006270">
    <property type="term" value="P:DNA replication initiation"/>
    <property type="evidence" value="ECO:0007669"/>
    <property type="project" value="InterPro"/>
</dbReference>
<dbReference type="SUPFAM" id="SSF49879">
    <property type="entry name" value="SMAD/FHA domain"/>
    <property type="match status" value="2"/>
</dbReference>
<keyword evidence="7" id="KW-0131">Cell cycle</keyword>
<dbReference type="GO" id="GO:0006281">
    <property type="term" value="P:DNA repair"/>
    <property type="evidence" value="ECO:0007669"/>
    <property type="project" value="InterPro"/>
</dbReference>
<dbReference type="Pfam" id="PF00069">
    <property type="entry name" value="Pkinase"/>
    <property type="match status" value="1"/>
</dbReference>
<dbReference type="SMART" id="SM00240">
    <property type="entry name" value="FHA"/>
    <property type="match status" value="2"/>
</dbReference>
<reference evidence="12 13" key="1">
    <citation type="submission" date="2019-07" db="EMBL/GenBank/DDBJ databases">
        <title>Genome assembly of two rare yeast pathogens: Diutina rugosa and Trichomonascus ciferrii.</title>
        <authorList>
            <person name="Mixao V."/>
            <person name="Saus E."/>
            <person name="Hansen A."/>
            <person name="Lass-Flor C."/>
            <person name="Gabaldon T."/>
        </authorList>
    </citation>
    <scope>NUCLEOTIDE SEQUENCE [LARGE SCALE GENOMIC DNA]</scope>
    <source>
        <strain evidence="12 13">CBS 613</strain>
    </source>
</reference>
<protein>
    <recommendedName>
        <fullName evidence="7">Serine/threonine-protein kinase RAD53</fullName>
        <ecNumber evidence="7">2.7.12.1</ecNumber>
    </recommendedName>
</protein>
<dbReference type="Pfam" id="PF00498">
    <property type="entry name" value="FHA"/>
    <property type="match status" value="2"/>
</dbReference>